<dbReference type="CDD" id="cd10917">
    <property type="entry name" value="CE4_NodB_like_6s_7s"/>
    <property type="match status" value="1"/>
</dbReference>
<dbReference type="Proteomes" id="UP000432089">
    <property type="component" value="Unassembled WGS sequence"/>
</dbReference>
<dbReference type="InterPro" id="IPR002509">
    <property type="entry name" value="NODB_dom"/>
</dbReference>
<evidence type="ECO:0000256" key="3">
    <source>
        <dbReference type="ARBA" id="ARBA00020071"/>
    </source>
</evidence>
<comment type="similarity">
    <text evidence="2">Belongs to the polysaccharide deacetylase family.</text>
</comment>
<evidence type="ECO:0000256" key="1">
    <source>
        <dbReference type="ARBA" id="ARBA00003236"/>
    </source>
</evidence>
<proteinExistence type="inferred from homology"/>
<feature type="region of interest" description="Disordered" evidence="5">
    <location>
        <begin position="1"/>
        <end position="23"/>
    </location>
</feature>
<evidence type="ECO:0000256" key="5">
    <source>
        <dbReference type="SAM" id="MobiDB-lite"/>
    </source>
</evidence>
<evidence type="ECO:0000313" key="7">
    <source>
        <dbReference type="EMBL" id="KAB0678867.1"/>
    </source>
</evidence>
<name>A0A7V7TVP9_9HYPH</name>
<organism evidence="7 8">
    <name type="scientific">Plantimonas leprariae</name>
    <dbReference type="NCBI Taxonomy" id="2615207"/>
    <lineage>
        <taxon>Bacteria</taxon>
        <taxon>Pseudomonadati</taxon>
        <taxon>Pseudomonadota</taxon>
        <taxon>Alphaproteobacteria</taxon>
        <taxon>Hyphomicrobiales</taxon>
        <taxon>Aurantimonadaceae</taxon>
        <taxon>Plantimonas</taxon>
    </lineage>
</organism>
<dbReference type="Gene3D" id="3.20.20.370">
    <property type="entry name" value="Glycoside hydrolase/deacetylase"/>
    <property type="match status" value="1"/>
</dbReference>
<dbReference type="GO" id="GO:0016810">
    <property type="term" value="F:hydrolase activity, acting on carbon-nitrogen (but not peptide) bonds"/>
    <property type="evidence" value="ECO:0007669"/>
    <property type="project" value="InterPro"/>
</dbReference>
<protein>
    <recommendedName>
        <fullName evidence="3">Chitooligosaccharide deacetylase</fullName>
    </recommendedName>
    <alternativeName>
        <fullName evidence="4">Nodulation protein B</fullName>
    </alternativeName>
</protein>
<feature type="domain" description="NodB homology" evidence="6">
    <location>
        <begin position="103"/>
        <end position="292"/>
    </location>
</feature>
<comment type="caution">
    <text evidence="7">The sequence shown here is derived from an EMBL/GenBank/DDBJ whole genome shotgun (WGS) entry which is preliminary data.</text>
</comment>
<evidence type="ECO:0000313" key="8">
    <source>
        <dbReference type="Proteomes" id="UP000432089"/>
    </source>
</evidence>
<dbReference type="AlphaFoldDB" id="A0A7V7TVP9"/>
<sequence>MPSSRLDEGMNAVRTTDGTSRMREVPAELPPIARESEAPRGRFRRIGRMRRVIRPLAAAGFALAATAASACPSALAGRTVAVDPATHGFGAVQKQPPLPLQPGEYVVTIDDGPNPKTTPALLDILRSRCIAATFFLVGRNAERHPELVRRIVAEGDGIGSHSFSHRDFGKLSRDGIAEEIWAGMRAVDIAAFGAFDESRRPRRLFRFPGSPGFAPALPPDLVAIANGAGAIVAGYDFSPEDWRNSPPEESFRRLLARLGDRGVILFHDGQSNTLELLPMVLDELERRGARVVRLAIGDG</sequence>
<reference evidence="7 8" key="1">
    <citation type="submission" date="2019-09" db="EMBL/GenBank/DDBJ databases">
        <title>YIM 132180 draft genome.</title>
        <authorList>
            <person name="Zhang K."/>
        </authorList>
    </citation>
    <scope>NUCLEOTIDE SEQUENCE [LARGE SCALE GENOMIC DNA]</scope>
    <source>
        <strain evidence="7 8">YIM 132180</strain>
    </source>
</reference>
<evidence type="ECO:0000256" key="4">
    <source>
        <dbReference type="ARBA" id="ARBA00032976"/>
    </source>
</evidence>
<keyword evidence="8" id="KW-1185">Reference proteome</keyword>
<dbReference type="EMBL" id="VZDO01000012">
    <property type="protein sequence ID" value="KAB0678867.1"/>
    <property type="molecule type" value="Genomic_DNA"/>
</dbReference>
<dbReference type="Pfam" id="PF01522">
    <property type="entry name" value="Polysacc_deac_1"/>
    <property type="match status" value="1"/>
</dbReference>
<dbReference type="InterPro" id="IPR011330">
    <property type="entry name" value="Glyco_hydro/deAcase_b/a-brl"/>
</dbReference>
<dbReference type="InterPro" id="IPR050248">
    <property type="entry name" value="Polysacc_deacetylase_ArnD"/>
</dbReference>
<comment type="function">
    <text evidence="1">Is involved in generating a small heat-stable compound (Nod), an acylated oligomer of N-acetylglucosamine, that stimulates mitosis in various plant protoplasts.</text>
</comment>
<dbReference type="PROSITE" id="PS51677">
    <property type="entry name" value="NODB"/>
    <property type="match status" value="1"/>
</dbReference>
<dbReference type="PANTHER" id="PTHR10587">
    <property type="entry name" value="GLYCOSYL TRANSFERASE-RELATED"/>
    <property type="match status" value="1"/>
</dbReference>
<dbReference type="GO" id="GO:0005975">
    <property type="term" value="P:carbohydrate metabolic process"/>
    <property type="evidence" value="ECO:0007669"/>
    <property type="project" value="InterPro"/>
</dbReference>
<evidence type="ECO:0000259" key="6">
    <source>
        <dbReference type="PROSITE" id="PS51677"/>
    </source>
</evidence>
<dbReference type="SUPFAM" id="SSF88713">
    <property type="entry name" value="Glycoside hydrolase/deacetylase"/>
    <property type="match status" value="1"/>
</dbReference>
<gene>
    <name evidence="7" type="ORF">F6X38_15425</name>
</gene>
<evidence type="ECO:0000256" key="2">
    <source>
        <dbReference type="ARBA" id="ARBA00010973"/>
    </source>
</evidence>
<accession>A0A7V7TVP9</accession>